<reference evidence="7 8" key="1">
    <citation type="journal article" date="2016" name="Sci. Rep.">
        <title>The Dendrobium catenatum Lindl. genome sequence provides insights into polysaccharide synthase, floral development and adaptive evolution.</title>
        <authorList>
            <person name="Zhang G.Q."/>
            <person name="Xu Q."/>
            <person name="Bian C."/>
            <person name="Tsai W.C."/>
            <person name="Yeh C.M."/>
            <person name="Liu K.W."/>
            <person name="Yoshida K."/>
            <person name="Zhang L.S."/>
            <person name="Chang S.B."/>
            <person name="Chen F."/>
            <person name="Shi Y."/>
            <person name="Su Y.Y."/>
            <person name="Zhang Y.Q."/>
            <person name="Chen L.J."/>
            <person name="Yin Y."/>
            <person name="Lin M."/>
            <person name="Huang H."/>
            <person name="Deng H."/>
            <person name="Wang Z.W."/>
            <person name="Zhu S.L."/>
            <person name="Zhao X."/>
            <person name="Deng C."/>
            <person name="Niu S.C."/>
            <person name="Huang J."/>
            <person name="Wang M."/>
            <person name="Liu G.H."/>
            <person name="Yang H.J."/>
            <person name="Xiao X.J."/>
            <person name="Hsiao Y.Y."/>
            <person name="Wu W.L."/>
            <person name="Chen Y.Y."/>
            <person name="Mitsuda N."/>
            <person name="Ohme-Takagi M."/>
            <person name="Luo Y.B."/>
            <person name="Van de Peer Y."/>
            <person name="Liu Z.J."/>
        </authorList>
    </citation>
    <scope>NUCLEOTIDE SEQUENCE [LARGE SCALE GENOMIC DNA]</scope>
    <source>
        <tissue evidence="7">The whole plant</tissue>
    </source>
</reference>
<dbReference type="GO" id="GO:0015074">
    <property type="term" value="P:DNA integration"/>
    <property type="evidence" value="ECO:0007669"/>
    <property type="project" value="InterPro"/>
</dbReference>
<evidence type="ECO:0000256" key="1">
    <source>
        <dbReference type="ARBA" id="ARBA00022670"/>
    </source>
</evidence>
<dbReference type="AlphaFoldDB" id="A0A2I0X1P7"/>
<dbReference type="Pfam" id="PF25597">
    <property type="entry name" value="SH3_retrovirus"/>
    <property type="match status" value="1"/>
</dbReference>
<dbReference type="Pfam" id="PF13976">
    <property type="entry name" value="gag_pre-integrs"/>
    <property type="match status" value="1"/>
</dbReference>
<dbReference type="InterPro" id="IPR025724">
    <property type="entry name" value="GAG-pre-integrase_dom"/>
</dbReference>
<feature type="compositionally biased region" description="Polar residues" evidence="5">
    <location>
        <begin position="254"/>
        <end position="281"/>
    </location>
</feature>
<dbReference type="InterPro" id="IPR013103">
    <property type="entry name" value="RVT_2"/>
</dbReference>
<dbReference type="InterPro" id="IPR039537">
    <property type="entry name" value="Retrotran_Ty1/copia-like"/>
</dbReference>
<evidence type="ECO:0000313" key="7">
    <source>
        <dbReference type="EMBL" id="PKU81836.1"/>
    </source>
</evidence>
<dbReference type="InterPro" id="IPR001584">
    <property type="entry name" value="Integrase_cat-core"/>
</dbReference>
<evidence type="ECO:0000259" key="6">
    <source>
        <dbReference type="PROSITE" id="PS50994"/>
    </source>
</evidence>
<organism evidence="7 8">
    <name type="scientific">Dendrobium catenatum</name>
    <dbReference type="NCBI Taxonomy" id="906689"/>
    <lineage>
        <taxon>Eukaryota</taxon>
        <taxon>Viridiplantae</taxon>
        <taxon>Streptophyta</taxon>
        <taxon>Embryophyta</taxon>
        <taxon>Tracheophyta</taxon>
        <taxon>Spermatophyta</taxon>
        <taxon>Magnoliopsida</taxon>
        <taxon>Liliopsida</taxon>
        <taxon>Asparagales</taxon>
        <taxon>Orchidaceae</taxon>
        <taxon>Epidendroideae</taxon>
        <taxon>Malaxideae</taxon>
        <taxon>Dendrobiinae</taxon>
        <taxon>Dendrobium</taxon>
    </lineage>
</organism>
<keyword evidence="2" id="KW-0479">Metal-binding</keyword>
<gene>
    <name evidence="7" type="ORF">MA16_Dca003852</name>
</gene>
<dbReference type="GO" id="GO:0046872">
    <property type="term" value="F:metal ion binding"/>
    <property type="evidence" value="ECO:0007669"/>
    <property type="project" value="UniProtKB-KW"/>
</dbReference>
<dbReference type="PANTHER" id="PTHR42648:SF26">
    <property type="entry name" value="INTEGRASE CATALYTIC DOMAIN-CONTAINING PROTEIN"/>
    <property type="match status" value="1"/>
</dbReference>
<dbReference type="Pfam" id="PF00665">
    <property type="entry name" value="rve"/>
    <property type="match status" value="1"/>
</dbReference>
<evidence type="ECO:0000256" key="3">
    <source>
        <dbReference type="ARBA" id="ARBA00022750"/>
    </source>
</evidence>
<keyword evidence="8" id="KW-1185">Reference proteome</keyword>
<feature type="domain" description="Integrase catalytic" evidence="6">
    <location>
        <begin position="515"/>
        <end position="681"/>
    </location>
</feature>
<reference evidence="7 8" key="2">
    <citation type="journal article" date="2017" name="Nature">
        <title>The Apostasia genome and the evolution of orchids.</title>
        <authorList>
            <person name="Zhang G.Q."/>
            <person name="Liu K.W."/>
            <person name="Li Z."/>
            <person name="Lohaus R."/>
            <person name="Hsiao Y.Y."/>
            <person name="Niu S.C."/>
            <person name="Wang J.Y."/>
            <person name="Lin Y.C."/>
            <person name="Xu Q."/>
            <person name="Chen L.J."/>
            <person name="Yoshida K."/>
            <person name="Fujiwara S."/>
            <person name="Wang Z.W."/>
            <person name="Zhang Y.Q."/>
            <person name="Mitsuda N."/>
            <person name="Wang M."/>
            <person name="Liu G.H."/>
            <person name="Pecoraro L."/>
            <person name="Huang H.X."/>
            <person name="Xiao X.J."/>
            <person name="Lin M."/>
            <person name="Wu X.Y."/>
            <person name="Wu W.L."/>
            <person name="Chen Y.Y."/>
            <person name="Chang S.B."/>
            <person name="Sakamoto S."/>
            <person name="Ohme-Takagi M."/>
            <person name="Yagi M."/>
            <person name="Zeng S.J."/>
            <person name="Shen C.Y."/>
            <person name="Yeh C.M."/>
            <person name="Luo Y.B."/>
            <person name="Tsai W.C."/>
            <person name="Van de Peer Y."/>
            <person name="Liu Z.J."/>
        </authorList>
    </citation>
    <scope>NUCLEOTIDE SEQUENCE [LARGE SCALE GENOMIC DNA]</scope>
    <source>
        <tissue evidence="7">The whole plant</tissue>
    </source>
</reference>
<accession>A0A2I0X1P7</accession>
<feature type="region of interest" description="Disordered" evidence="5">
    <location>
        <begin position="239"/>
        <end position="283"/>
    </location>
</feature>
<dbReference type="Proteomes" id="UP000233837">
    <property type="component" value="Unassembled WGS sequence"/>
</dbReference>
<evidence type="ECO:0000256" key="2">
    <source>
        <dbReference type="ARBA" id="ARBA00022723"/>
    </source>
</evidence>
<keyword evidence="1" id="KW-0645">Protease</keyword>
<dbReference type="Gene3D" id="3.30.420.10">
    <property type="entry name" value="Ribonuclease H-like superfamily/Ribonuclease H"/>
    <property type="match status" value="1"/>
</dbReference>
<dbReference type="GO" id="GO:0003676">
    <property type="term" value="F:nucleic acid binding"/>
    <property type="evidence" value="ECO:0007669"/>
    <property type="project" value="InterPro"/>
</dbReference>
<dbReference type="Pfam" id="PF22936">
    <property type="entry name" value="Pol_BBD"/>
    <property type="match status" value="1"/>
</dbReference>
<sequence length="1050" mass="119202">MGDQDSTSSLPPVSTTIPTSTPELLIPPTLKFILSNIKNLISYTLTAENYILWRTQISQHLTANGYAAHLTGTTEPPPDDQSTEYHRWRLIDSNLMSALFSTISPTILPYVITASTAHEVWAILERRLQASSRSRILQLKNELHNIQMQTLTMQQYLAKVKSIVDTIATSGTKIDPEDIVLYILNGLPTQYNSIKTYIRSSSQPADLDSLYSLLCSEELHVNQESKNQPSQPTVAYYTTGYNQRSKNAKRTVRPSYSNNKPPPASDQTVNRSQTTTTNSGQRPLCQICGKLGHTAVTCWHRCNLNYTSTKTSAPRANLVQTSPDENQTWIMDSGATAHMTADSTALQNSMTYHGSDSVSTANGSTMPIHNYGQGLLPLPNTPRKLYLCNLLHVPKLTHNLLSVSKLTQDNSVSITFDANGFYVKDLQDHQLLLHGRLHNGVYQLHMAPDNKFQALHTNTISQTTWHARLGHPNTQILNSLIPCIPNMKHVASDFHCISCHIAKSHKQKFNKRLTTSTKPFDVIHSDVWGPVPQSGTTTFRYYIVFIDDFTRFTWLYFMNSKHESINCFKNFLSLIQNQFSAIPKHFRSDSGGEFTSTAFTTLFNDHGIIRQLSCPHTPEQNGLAERKHRHLLDLTRTLLHASNLPDKFWLDAISTANYLINRLPCKPLALRSPYQLLFHKTPDYMHLRTFGCLCYPWMQPYTHNKFEPRSQQCLFLGYSMQHKGCKCYNLHTHKVHISRHVQFQEHIFPFQQTPTTNNDSNTNPEVHIPPLLLVPTSAVSDIHHKTNPVSNAPIIQPPTNTINTNSQQTETGTFIIQPLPTHPMQTRSKSGITKPRQILSLLGQDEHPVPTTYKQALKIEVWKDAMKSEYQALINQGTWSLVPKPPNKPIIGSKWTYKIKHLPNGQIERYKARLVALGYAQTFGQNYIETFSPVAKMVTIRLLLNLTINRNWPMIQLDVSNAFLHGDLPEEVYMRQPPGFEDPNNPNAVCKLHKSLYGLKQAPRQWFQKLTTALQARGFRFSRSDPSLLIYTKYHVQIYLLVYVDDIIVT</sequence>
<dbReference type="SUPFAM" id="SSF53098">
    <property type="entry name" value="Ribonuclease H-like"/>
    <property type="match status" value="1"/>
</dbReference>
<dbReference type="GO" id="GO:0006508">
    <property type="term" value="P:proteolysis"/>
    <property type="evidence" value="ECO:0007669"/>
    <property type="project" value="UniProtKB-KW"/>
</dbReference>
<keyword evidence="3" id="KW-0064">Aspartyl protease</keyword>
<dbReference type="InterPro" id="IPR054722">
    <property type="entry name" value="PolX-like_BBD"/>
</dbReference>
<name>A0A2I0X1P7_9ASPA</name>
<evidence type="ECO:0000256" key="5">
    <source>
        <dbReference type="SAM" id="MobiDB-lite"/>
    </source>
</evidence>
<dbReference type="InterPro" id="IPR036397">
    <property type="entry name" value="RNaseH_sf"/>
</dbReference>
<dbReference type="EMBL" id="KZ502211">
    <property type="protein sequence ID" value="PKU81836.1"/>
    <property type="molecule type" value="Genomic_DNA"/>
</dbReference>
<protein>
    <submittedName>
        <fullName evidence="7">Retrovirus-related Pol polyprotein from transposon TNT 1-94</fullName>
    </submittedName>
</protein>
<dbReference type="PANTHER" id="PTHR42648">
    <property type="entry name" value="TRANSPOSASE, PUTATIVE-RELATED"/>
    <property type="match status" value="1"/>
</dbReference>
<proteinExistence type="predicted"/>
<dbReference type="SUPFAM" id="SSF56672">
    <property type="entry name" value="DNA/RNA polymerases"/>
    <property type="match status" value="1"/>
</dbReference>
<dbReference type="InterPro" id="IPR057670">
    <property type="entry name" value="SH3_retrovirus"/>
</dbReference>
<dbReference type="Pfam" id="PF07727">
    <property type="entry name" value="RVT_2"/>
    <property type="match status" value="1"/>
</dbReference>
<evidence type="ECO:0000313" key="8">
    <source>
        <dbReference type="Proteomes" id="UP000233837"/>
    </source>
</evidence>
<dbReference type="GO" id="GO:0004190">
    <property type="term" value="F:aspartic-type endopeptidase activity"/>
    <property type="evidence" value="ECO:0007669"/>
    <property type="project" value="UniProtKB-KW"/>
</dbReference>
<evidence type="ECO:0000256" key="4">
    <source>
        <dbReference type="ARBA" id="ARBA00022801"/>
    </source>
</evidence>
<dbReference type="PROSITE" id="PS50994">
    <property type="entry name" value="INTEGRASE"/>
    <property type="match status" value="1"/>
</dbReference>
<dbReference type="InterPro" id="IPR043502">
    <property type="entry name" value="DNA/RNA_pol_sf"/>
</dbReference>
<dbReference type="Pfam" id="PF14223">
    <property type="entry name" value="Retrotran_gag_2"/>
    <property type="match status" value="1"/>
</dbReference>
<dbReference type="InterPro" id="IPR012337">
    <property type="entry name" value="RNaseH-like_sf"/>
</dbReference>
<keyword evidence="4" id="KW-0378">Hydrolase</keyword>